<accession>A0A939D773</accession>
<gene>
    <name evidence="1" type="ORF">JYB65_03300</name>
</gene>
<dbReference type="EMBL" id="JAFJZZ010000001">
    <property type="protein sequence ID" value="MBN7772380.1"/>
    <property type="molecule type" value="Genomic_DNA"/>
</dbReference>
<keyword evidence="2" id="KW-1185">Reference proteome</keyword>
<evidence type="ECO:0000313" key="1">
    <source>
        <dbReference type="EMBL" id="MBN7772380.1"/>
    </source>
</evidence>
<dbReference type="AlphaFoldDB" id="A0A939D773"/>
<sequence>MYDDIDLGNLTSREIGELMTKPEDERDKELVNIVNLNQEVHYGGLPLTALGKQVVINETN</sequence>
<comment type="caution">
    <text evidence="1">The sequence shown here is derived from an EMBL/GenBank/DDBJ whole genome shotgun (WGS) entry which is preliminary data.</text>
</comment>
<reference evidence="1" key="1">
    <citation type="submission" date="2021-02" db="EMBL/GenBank/DDBJ databases">
        <title>Abyssanaerobacter marinus gen.nov., sp., nov, anaerobic bacterium isolated from the Onnuri vent field of Indian Ocean and suggestion of Mogibacteriaceae fam. nov., and proposal of reclassification of ambiguous this family's genus member.</title>
        <authorList>
            <person name="Kim Y.J."/>
            <person name="Yang J.-A."/>
        </authorList>
    </citation>
    <scope>NUCLEOTIDE SEQUENCE</scope>
    <source>
        <strain evidence="1">DSM 2634</strain>
    </source>
</reference>
<dbReference type="Proteomes" id="UP000664545">
    <property type="component" value="Unassembled WGS sequence"/>
</dbReference>
<name>A0A939D773_CLOAM</name>
<organism evidence="1 2">
    <name type="scientific">Clostridium aminobutyricum</name>
    <dbReference type="NCBI Taxonomy" id="33953"/>
    <lineage>
        <taxon>Bacteria</taxon>
        <taxon>Bacillati</taxon>
        <taxon>Bacillota</taxon>
        <taxon>Clostridia</taxon>
        <taxon>Eubacteriales</taxon>
        <taxon>Clostridiaceae</taxon>
        <taxon>Clostridium</taxon>
    </lineage>
</organism>
<dbReference type="RefSeq" id="WP_206581186.1">
    <property type="nucleotide sequence ID" value="NZ_JAFJZZ010000001.1"/>
</dbReference>
<evidence type="ECO:0000313" key="2">
    <source>
        <dbReference type="Proteomes" id="UP000664545"/>
    </source>
</evidence>
<proteinExistence type="predicted"/>
<protein>
    <submittedName>
        <fullName evidence="1">Uncharacterized protein</fullName>
    </submittedName>
</protein>